<dbReference type="InterPro" id="IPR009051">
    <property type="entry name" value="Helical_ferredxn"/>
</dbReference>
<protein>
    <submittedName>
        <fullName evidence="8">Heterodisulfide reductase-related iron-sulfur binding cluster</fullName>
    </submittedName>
</protein>
<dbReference type="NCBIfam" id="NF045663">
    <property type="entry name" value="diclust_near_Sec"/>
    <property type="match status" value="1"/>
</dbReference>
<dbReference type="Proteomes" id="UP001065549">
    <property type="component" value="Unassembled WGS sequence"/>
</dbReference>
<dbReference type="InterPro" id="IPR051460">
    <property type="entry name" value="HdrC_iron-sulfur_subunit"/>
</dbReference>
<dbReference type="PRINTS" id="PR00419">
    <property type="entry name" value="ADXRDTASE"/>
</dbReference>
<evidence type="ECO:0000256" key="5">
    <source>
        <dbReference type="ARBA" id="ARBA00023014"/>
    </source>
</evidence>
<comment type="caution">
    <text evidence="8">The sequence shown here is derived from an EMBL/GenBank/DDBJ whole genome shotgun (WGS) entry which is preliminary data.</text>
</comment>
<sequence length="763" mass="86506">MDTYYKQFENCLQREEAGCVNACPFHLDVLDFQDKIVRHKYDRAYKTYRNAVLFPEIVARLCPEYCSLACPRKDLDGAVKLRLLEEACVGRAKKKKPPKYNLPPKSGRIGIIGAGISGLACAVKLLEKAYTVIIFEKEQQIGGQLKMLLPEELYLQEIKRQLDKEYDQVKTGMEIHDLDELKSYSFDCIYAATGEGGRHFDTLKETAHCSLKDGMVVLGGGALNGKEVVASIADGIDAAAAIDVFIKAGKLDYYKKREPTKVRPDLKGVEPQEPIVPASGGMLTEEETELEASRCIRCQCDVCRKQCDLVNFYDKWPLAMREEIATTAMPGESMIHKAPALRLVNTCTQCGVMGDECPAQIELGKMILKARKSLHRQKKMPPAYHGFWLDDMEHAGSSVSKICRHAPGTDVSEYAFFPGCNLGAADPRYVEQTYGWLLKQFKNMGLLIRCCGIHASWAGDEELQRKQQQSLKRDWEQLGRPKLIAACPSCIRYFKESLPEITVISLYELMECSGKWPIRDLSPEIGSTVFSIFDPCSARHNPHMKESIRSLLEKTGIKAEELSPDGAYGCCGFGGDGAVANPEFTKFVGAQRSRLNEKPYLTYCINCRDVFLDERKPVIHVLDLLFSINGFDAVSPDYTTRRSNRAFLKETLLDRLWKEKGACHGKKYDFEIEIDGEISKKLQSLRLVEEDVRQVIKESRKTGRRIYDERSRTYVCYAKLNYITCWIRYELAGEVYVIKDVYTHRMEIELEAVWNGRKVKPDL</sequence>
<dbReference type="InterPro" id="IPR028261">
    <property type="entry name" value="DPD_II"/>
</dbReference>
<feature type="domain" description="Dihydroprymidine dehydrogenase" evidence="7">
    <location>
        <begin position="7"/>
        <end position="94"/>
    </location>
</feature>
<evidence type="ECO:0000256" key="3">
    <source>
        <dbReference type="ARBA" id="ARBA00023002"/>
    </source>
</evidence>
<dbReference type="GO" id="GO:0016491">
    <property type="term" value="F:oxidoreductase activity"/>
    <property type="evidence" value="ECO:0007669"/>
    <property type="project" value="UniProtKB-KW"/>
</dbReference>
<dbReference type="PANTHER" id="PTHR43255:SF1">
    <property type="entry name" value="IRON-SULFUR-BINDING OXIDOREDUCTASE FADF-RELATED"/>
    <property type="match status" value="1"/>
</dbReference>
<keyword evidence="1" id="KW-0004">4Fe-4S</keyword>
<organism evidence="8 9">
    <name type="scientific">Hominibacterium faecale</name>
    <dbReference type="NCBI Taxonomy" id="2839743"/>
    <lineage>
        <taxon>Bacteria</taxon>
        <taxon>Bacillati</taxon>
        <taxon>Bacillota</taxon>
        <taxon>Clostridia</taxon>
        <taxon>Peptostreptococcales</taxon>
        <taxon>Anaerovoracaceae</taxon>
        <taxon>Hominibacterium</taxon>
    </lineage>
</organism>
<evidence type="ECO:0000259" key="7">
    <source>
        <dbReference type="Pfam" id="PF14691"/>
    </source>
</evidence>
<dbReference type="AlphaFoldDB" id="A0A9J6QU00"/>
<keyword evidence="5" id="KW-0411">Iron-sulfur</keyword>
<name>A0A9J6QU00_9FIRM</name>
<evidence type="ECO:0000313" key="8">
    <source>
        <dbReference type="EMBL" id="MCU7378175.1"/>
    </source>
</evidence>
<dbReference type="GO" id="GO:0046872">
    <property type="term" value="F:metal ion binding"/>
    <property type="evidence" value="ECO:0007669"/>
    <property type="project" value="UniProtKB-KW"/>
</dbReference>
<dbReference type="Pfam" id="PF14691">
    <property type="entry name" value="Fer4_20"/>
    <property type="match status" value="1"/>
</dbReference>
<dbReference type="Gene3D" id="1.10.1060.10">
    <property type="entry name" value="Alpha-helical ferredoxin"/>
    <property type="match status" value="2"/>
</dbReference>
<dbReference type="RefSeq" id="WP_253019771.1">
    <property type="nucleotide sequence ID" value="NZ_JAJAGH010000008.1"/>
</dbReference>
<keyword evidence="2" id="KW-0479">Metal-binding</keyword>
<evidence type="ECO:0000256" key="1">
    <source>
        <dbReference type="ARBA" id="ARBA00022485"/>
    </source>
</evidence>
<proteinExistence type="predicted"/>
<feature type="domain" description="Cysteine-rich" evidence="6">
    <location>
        <begin position="414"/>
        <end position="491"/>
    </location>
</feature>
<dbReference type="EMBL" id="JAOSHN010000003">
    <property type="protein sequence ID" value="MCU7378175.1"/>
    <property type="molecule type" value="Genomic_DNA"/>
</dbReference>
<evidence type="ECO:0000256" key="2">
    <source>
        <dbReference type="ARBA" id="ARBA00022723"/>
    </source>
</evidence>
<gene>
    <name evidence="8" type="ORF">OBO34_07385</name>
</gene>
<dbReference type="Pfam" id="PF13450">
    <property type="entry name" value="NAD_binding_8"/>
    <property type="match status" value="1"/>
</dbReference>
<evidence type="ECO:0000313" key="9">
    <source>
        <dbReference type="Proteomes" id="UP001065549"/>
    </source>
</evidence>
<evidence type="ECO:0000256" key="4">
    <source>
        <dbReference type="ARBA" id="ARBA00023004"/>
    </source>
</evidence>
<reference evidence="8" key="1">
    <citation type="submission" date="2022-09" db="EMBL/GenBank/DDBJ databases">
        <title>Culturomic study of gut microbiota in children with autism spectrum disorder.</title>
        <authorList>
            <person name="Efimov B.A."/>
            <person name="Chaplin A.V."/>
            <person name="Sokolova S.R."/>
            <person name="Pikina A.P."/>
            <person name="Korzhanova M."/>
            <person name="Belova V."/>
            <person name="Korostin D."/>
        </authorList>
    </citation>
    <scope>NUCLEOTIDE SEQUENCE</scope>
    <source>
        <strain evidence="8">ASD5510</strain>
    </source>
</reference>
<dbReference type="PANTHER" id="PTHR43255">
    <property type="entry name" value="IRON-SULFUR-BINDING OXIDOREDUCTASE FADF-RELATED-RELATED"/>
    <property type="match status" value="1"/>
</dbReference>
<dbReference type="SUPFAM" id="SSF46548">
    <property type="entry name" value="alpha-helical ferredoxin"/>
    <property type="match status" value="1"/>
</dbReference>
<dbReference type="Gene3D" id="3.40.50.720">
    <property type="entry name" value="NAD(P)-binding Rossmann-like Domain"/>
    <property type="match status" value="1"/>
</dbReference>
<dbReference type="GO" id="GO:0051539">
    <property type="term" value="F:4 iron, 4 sulfur cluster binding"/>
    <property type="evidence" value="ECO:0007669"/>
    <property type="project" value="UniProtKB-KW"/>
</dbReference>
<feature type="domain" description="Cysteine-rich" evidence="6">
    <location>
        <begin position="532"/>
        <end position="607"/>
    </location>
</feature>
<keyword evidence="4" id="KW-0408">Iron</keyword>
<dbReference type="GO" id="GO:0005886">
    <property type="term" value="C:plasma membrane"/>
    <property type="evidence" value="ECO:0007669"/>
    <property type="project" value="TreeGrafter"/>
</dbReference>
<keyword evidence="9" id="KW-1185">Reference proteome</keyword>
<accession>A0A9J6QU00</accession>
<dbReference type="InterPro" id="IPR004017">
    <property type="entry name" value="Cys_rich_dom"/>
</dbReference>
<dbReference type="SUPFAM" id="SSF51971">
    <property type="entry name" value="Nucleotide-binding domain"/>
    <property type="match status" value="1"/>
</dbReference>
<keyword evidence="3" id="KW-0560">Oxidoreductase</keyword>
<evidence type="ECO:0000259" key="6">
    <source>
        <dbReference type="Pfam" id="PF02754"/>
    </source>
</evidence>
<dbReference type="Pfam" id="PF02754">
    <property type="entry name" value="CCG"/>
    <property type="match status" value="2"/>
</dbReference>